<feature type="compositionally biased region" description="Low complexity" evidence="1">
    <location>
        <begin position="26"/>
        <end position="41"/>
    </location>
</feature>
<organism evidence="2 3">
    <name type="scientific">Myotis davidii</name>
    <name type="common">David's myotis</name>
    <dbReference type="NCBI Taxonomy" id="225400"/>
    <lineage>
        <taxon>Eukaryota</taxon>
        <taxon>Metazoa</taxon>
        <taxon>Chordata</taxon>
        <taxon>Craniata</taxon>
        <taxon>Vertebrata</taxon>
        <taxon>Euteleostomi</taxon>
        <taxon>Mammalia</taxon>
        <taxon>Eutheria</taxon>
        <taxon>Laurasiatheria</taxon>
        <taxon>Chiroptera</taxon>
        <taxon>Yangochiroptera</taxon>
        <taxon>Vespertilionidae</taxon>
        <taxon>Myotis</taxon>
    </lineage>
</organism>
<name>L5LHW5_MYODS</name>
<feature type="region of interest" description="Disordered" evidence="1">
    <location>
        <begin position="26"/>
        <end position="56"/>
    </location>
</feature>
<feature type="compositionally biased region" description="Basic residues" evidence="1">
    <location>
        <begin position="42"/>
        <end position="51"/>
    </location>
</feature>
<evidence type="ECO:0000256" key="1">
    <source>
        <dbReference type="SAM" id="MobiDB-lite"/>
    </source>
</evidence>
<keyword evidence="2" id="KW-0687">Ribonucleoprotein</keyword>
<dbReference type="AlphaFoldDB" id="L5LHW5"/>
<reference evidence="3" key="1">
    <citation type="journal article" date="2013" name="Science">
        <title>Comparative analysis of bat genomes provides insight into the evolution of flight and immunity.</title>
        <authorList>
            <person name="Zhang G."/>
            <person name="Cowled C."/>
            <person name="Shi Z."/>
            <person name="Huang Z."/>
            <person name="Bishop-Lilly K.A."/>
            <person name="Fang X."/>
            <person name="Wynne J.W."/>
            <person name="Xiong Z."/>
            <person name="Baker M.L."/>
            <person name="Zhao W."/>
            <person name="Tachedjian M."/>
            <person name="Zhu Y."/>
            <person name="Zhou P."/>
            <person name="Jiang X."/>
            <person name="Ng J."/>
            <person name="Yang L."/>
            <person name="Wu L."/>
            <person name="Xiao J."/>
            <person name="Feng Y."/>
            <person name="Chen Y."/>
            <person name="Sun X."/>
            <person name="Zhang Y."/>
            <person name="Marsh G.A."/>
            <person name="Crameri G."/>
            <person name="Broder C.C."/>
            <person name="Frey K.G."/>
            <person name="Wang L.F."/>
            <person name="Wang J."/>
        </authorList>
    </citation>
    <scope>NUCLEOTIDE SEQUENCE [LARGE SCALE GENOMIC DNA]</scope>
</reference>
<keyword evidence="2" id="KW-0689">Ribosomal protein</keyword>
<keyword evidence="3" id="KW-1185">Reference proteome</keyword>
<gene>
    <name evidence="2" type="ORF">MDA_GLEAN10005912</name>
</gene>
<sequence>MSQNTILRQAKNHKLRVDRAAAAAALEAQSGDKGVPGQKPVVGKKGKKAVGLKKQEPSVGKRLQLPRNQQNMVSIHQALPDPLITLPLNYLHRHAFPVDEDDSFQVLEKS</sequence>
<dbReference type="EMBL" id="KB111838">
    <property type="protein sequence ID" value="ELK25471.1"/>
    <property type="molecule type" value="Genomic_DNA"/>
</dbReference>
<dbReference type="GO" id="GO:0005840">
    <property type="term" value="C:ribosome"/>
    <property type="evidence" value="ECO:0007669"/>
    <property type="project" value="UniProtKB-KW"/>
</dbReference>
<proteinExistence type="predicted"/>
<dbReference type="Proteomes" id="UP000010556">
    <property type="component" value="Unassembled WGS sequence"/>
</dbReference>
<evidence type="ECO:0000313" key="3">
    <source>
        <dbReference type="Proteomes" id="UP000010556"/>
    </source>
</evidence>
<protein>
    <submittedName>
        <fullName evidence="2">60S ribosomal protein L4</fullName>
    </submittedName>
</protein>
<accession>L5LHW5</accession>
<evidence type="ECO:0000313" key="2">
    <source>
        <dbReference type="EMBL" id="ELK25471.1"/>
    </source>
</evidence>